<keyword evidence="4 7" id="KW-0067">ATP-binding</keyword>
<dbReference type="PROSITE" id="PS00039">
    <property type="entry name" value="DEAD_ATP_HELICASE"/>
    <property type="match status" value="1"/>
</dbReference>
<evidence type="ECO:0000259" key="8">
    <source>
        <dbReference type="PROSITE" id="PS51192"/>
    </source>
</evidence>
<keyword evidence="2 7" id="KW-0378">Hydrolase</keyword>
<evidence type="ECO:0000256" key="2">
    <source>
        <dbReference type="ARBA" id="ARBA00022801"/>
    </source>
</evidence>
<gene>
    <name evidence="11" type="ORF">JYK00_02485</name>
</gene>
<dbReference type="SUPFAM" id="SSF52540">
    <property type="entry name" value="P-loop containing nucleoside triphosphate hydrolases"/>
    <property type="match status" value="1"/>
</dbReference>
<dbReference type="PROSITE" id="PS51192">
    <property type="entry name" value="HELICASE_ATP_BIND_1"/>
    <property type="match status" value="1"/>
</dbReference>
<dbReference type="SMART" id="SM00487">
    <property type="entry name" value="DEXDc"/>
    <property type="match status" value="1"/>
</dbReference>
<feature type="domain" description="DEAD-box RNA helicase Q" evidence="10">
    <location>
        <begin position="1"/>
        <end position="29"/>
    </location>
</feature>
<sequence>MNFEEFNLSDSVLSAIYKKGFEKPTYVQEKVIPLMLSKKGNIIAQSKTGTGKTASFGIPLIELLKPKKYVQALILTPTRELSLQVAEEISSLKGKKRLKIFPVYGGQSINYQIQHLKRGVDVVVGTPGRILDHINRKTLDISKVEYFVLDEADEMLNMGFIDDVERIMENASDDKKILLFSATMPSRIISLAKKYMGTYEFVKATDNQLTVNLTEQIYIEVYESEKFEVLCRVIDATEEFYGLVFCRTKLEVDEVSNRLIERGYDAEALHGDFSQYQRERVLKKFRTRKVNILIATDVAARGIDIGGLSHVINYSIPLNPEYYVHRIGRTGRAGKEGVAITFVTPKEYRELFRIKKFSNARIKKGEIPTIEEVLSAKLNKIKKFISNRNEVKDNKVYKKLTKELLSEYSTEEVVEGLLKYILRGSISEIFQDLSQNRKFSEKVRLFIARGKNSGMDKAKLVRFISERAGINDKIIRDVQLYDKFSFITVPYREAEIILEAFKVRGRRSIVSKAREKSKSKFIN</sequence>
<dbReference type="PANTHER" id="PTHR47959">
    <property type="entry name" value="ATP-DEPENDENT RNA HELICASE RHLE-RELATED"/>
    <property type="match status" value="1"/>
</dbReference>
<dbReference type="RefSeq" id="WP_207567130.1">
    <property type="nucleotide sequence ID" value="NZ_CP071446.1"/>
</dbReference>
<dbReference type="CDD" id="cd12252">
    <property type="entry name" value="RRM_DbpA"/>
    <property type="match status" value="1"/>
</dbReference>
<evidence type="ECO:0000313" key="12">
    <source>
        <dbReference type="Proteomes" id="UP000671862"/>
    </source>
</evidence>
<dbReference type="Proteomes" id="UP000671862">
    <property type="component" value="Chromosome"/>
</dbReference>
<dbReference type="InterPro" id="IPR027417">
    <property type="entry name" value="P-loop_NTPase"/>
</dbReference>
<comment type="similarity">
    <text evidence="5 7">Belongs to the DEAD box helicase family.</text>
</comment>
<reference evidence="11 12" key="1">
    <citation type="submission" date="2021-03" db="EMBL/GenBank/DDBJ databases">
        <title>Thermosipho ferrireducens sp.nov., an anaerobic thermophilic iron-reducing bacterium isolated from a deep-sea hydrothermal sulfide deposits.</title>
        <authorList>
            <person name="Zeng X."/>
            <person name="Chen Y."/>
            <person name="Shao Z."/>
        </authorList>
    </citation>
    <scope>NUCLEOTIDE SEQUENCE [LARGE SCALE GENOMIC DNA]</scope>
    <source>
        <strain evidence="11 12">JL129W03</strain>
    </source>
</reference>
<dbReference type="InterPro" id="IPR012677">
    <property type="entry name" value="Nucleotide-bd_a/b_plait_sf"/>
</dbReference>
<feature type="short sequence motif" description="Q motif" evidence="6">
    <location>
        <begin position="1"/>
        <end position="29"/>
    </location>
</feature>
<dbReference type="SMART" id="SM00490">
    <property type="entry name" value="HELICc"/>
    <property type="match status" value="1"/>
</dbReference>
<evidence type="ECO:0000256" key="1">
    <source>
        <dbReference type="ARBA" id="ARBA00022741"/>
    </source>
</evidence>
<keyword evidence="12" id="KW-1185">Reference proteome</keyword>
<feature type="domain" description="Helicase ATP-binding" evidence="8">
    <location>
        <begin position="33"/>
        <end position="202"/>
    </location>
</feature>
<dbReference type="InterPro" id="IPR001650">
    <property type="entry name" value="Helicase_C-like"/>
</dbReference>
<evidence type="ECO:0000259" key="10">
    <source>
        <dbReference type="PROSITE" id="PS51195"/>
    </source>
</evidence>
<dbReference type="PANTHER" id="PTHR47959:SF13">
    <property type="entry name" value="ATP-DEPENDENT RNA HELICASE RHLE"/>
    <property type="match status" value="1"/>
</dbReference>
<dbReference type="InterPro" id="IPR000629">
    <property type="entry name" value="RNA-helicase_DEAD-box_CS"/>
</dbReference>
<evidence type="ECO:0000313" key="11">
    <source>
        <dbReference type="EMBL" id="QTA38411.1"/>
    </source>
</evidence>
<organism evidence="11 12">
    <name type="scientific">Thermosipho ferrireducens</name>
    <dbReference type="NCBI Taxonomy" id="2571116"/>
    <lineage>
        <taxon>Bacteria</taxon>
        <taxon>Thermotogati</taxon>
        <taxon>Thermotogota</taxon>
        <taxon>Thermotogae</taxon>
        <taxon>Thermotogales</taxon>
        <taxon>Fervidobacteriaceae</taxon>
        <taxon>Thermosipho</taxon>
    </lineage>
</organism>
<dbReference type="EMBL" id="CP071446">
    <property type="protein sequence ID" value="QTA38411.1"/>
    <property type="molecule type" value="Genomic_DNA"/>
</dbReference>
<dbReference type="PROSITE" id="PS51195">
    <property type="entry name" value="Q_MOTIF"/>
    <property type="match status" value="1"/>
</dbReference>
<dbReference type="Pfam" id="PF03880">
    <property type="entry name" value="DbpA"/>
    <property type="match status" value="1"/>
</dbReference>
<dbReference type="InterPro" id="IPR014014">
    <property type="entry name" value="RNA_helicase_DEAD_Q_motif"/>
</dbReference>
<evidence type="ECO:0000256" key="4">
    <source>
        <dbReference type="ARBA" id="ARBA00022840"/>
    </source>
</evidence>
<keyword evidence="1 7" id="KW-0547">Nucleotide-binding</keyword>
<accession>A0ABX7S741</accession>
<dbReference type="Gene3D" id="3.40.50.300">
    <property type="entry name" value="P-loop containing nucleotide triphosphate hydrolases"/>
    <property type="match status" value="2"/>
</dbReference>
<proteinExistence type="inferred from homology"/>
<name>A0ABX7S741_9BACT</name>
<dbReference type="InterPro" id="IPR014001">
    <property type="entry name" value="Helicase_ATP-bd"/>
</dbReference>
<evidence type="ECO:0000259" key="9">
    <source>
        <dbReference type="PROSITE" id="PS51194"/>
    </source>
</evidence>
<feature type="domain" description="Helicase C-terminal" evidence="9">
    <location>
        <begin position="229"/>
        <end position="375"/>
    </location>
</feature>
<evidence type="ECO:0000256" key="5">
    <source>
        <dbReference type="ARBA" id="ARBA00038437"/>
    </source>
</evidence>
<dbReference type="InterPro" id="IPR044742">
    <property type="entry name" value="DEAD/DEAH_RhlB"/>
</dbReference>
<dbReference type="Pfam" id="PF00271">
    <property type="entry name" value="Helicase_C"/>
    <property type="match status" value="1"/>
</dbReference>
<keyword evidence="3 7" id="KW-0347">Helicase</keyword>
<dbReference type="InterPro" id="IPR005580">
    <property type="entry name" value="DbpA/CsdA_RNA-bd_dom"/>
</dbReference>
<evidence type="ECO:0000256" key="6">
    <source>
        <dbReference type="PROSITE-ProRule" id="PRU00552"/>
    </source>
</evidence>
<protein>
    <submittedName>
        <fullName evidence="11">DEAD/DEAH box helicase</fullName>
    </submittedName>
</protein>
<dbReference type="InterPro" id="IPR011545">
    <property type="entry name" value="DEAD/DEAH_box_helicase_dom"/>
</dbReference>
<dbReference type="Gene3D" id="3.30.70.330">
    <property type="match status" value="1"/>
</dbReference>
<dbReference type="CDD" id="cd00268">
    <property type="entry name" value="DEADc"/>
    <property type="match status" value="1"/>
</dbReference>
<dbReference type="Pfam" id="PF00270">
    <property type="entry name" value="DEAD"/>
    <property type="match status" value="1"/>
</dbReference>
<evidence type="ECO:0000256" key="7">
    <source>
        <dbReference type="RuleBase" id="RU000492"/>
    </source>
</evidence>
<dbReference type="CDD" id="cd18787">
    <property type="entry name" value="SF2_C_DEAD"/>
    <property type="match status" value="1"/>
</dbReference>
<dbReference type="GO" id="GO:0004386">
    <property type="term" value="F:helicase activity"/>
    <property type="evidence" value="ECO:0007669"/>
    <property type="project" value="UniProtKB-KW"/>
</dbReference>
<evidence type="ECO:0000256" key="3">
    <source>
        <dbReference type="ARBA" id="ARBA00022806"/>
    </source>
</evidence>
<dbReference type="InterPro" id="IPR050079">
    <property type="entry name" value="DEAD_box_RNA_helicase"/>
</dbReference>
<dbReference type="PROSITE" id="PS51194">
    <property type="entry name" value="HELICASE_CTER"/>
    <property type="match status" value="1"/>
</dbReference>